<name>A0AAU8ZNC1_MORMO</name>
<accession>A0AAU8ZNC1</accession>
<evidence type="ECO:0000313" key="1">
    <source>
        <dbReference type="EMBL" id="AWC94442.1"/>
    </source>
</evidence>
<sequence length="61" mass="6928">MTETQHIAFIASRVFAASVWYGSEFLLPARRALYAKTRELIAGDRVQAICQQVIDKENQKS</sequence>
<dbReference type="EMBL" id="CP028956">
    <property type="protein sequence ID" value="AWC94442.1"/>
    <property type="molecule type" value="Genomic_DNA"/>
</dbReference>
<dbReference type="AlphaFoldDB" id="A0AAU8ZNC1"/>
<organism evidence="1 2">
    <name type="scientific">Morganella morganii</name>
    <name type="common">Proteus morganii</name>
    <dbReference type="NCBI Taxonomy" id="582"/>
    <lineage>
        <taxon>Bacteria</taxon>
        <taxon>Pseudomonadati</taxon>
        <taxon>Pseudomonadota</taxon>
        <taxon>Gammaproteobacteria</taxon>
        <taxon>Enterobacterales</taxon>
        <taxon>Morganellaceae</taxon>
        <taxon>Morganella</taxon>
    </lineage>
</organism>
<evidence type="ECO:0000313" key="2">
    <source>
        <dbReference type="Proteomes" id="UP000244682"/>
    </source>
</evidence>
<proteinExistence type="predicted"/>
<protein>
    <submittedName>
        <fullName evidence="1">Uncharacterized protein</fullName>
    </submittedName>
</protein>
<dbReference type="Proteomes" id="UP000244682">
    <property type="component" value="Chromosome"/>
</dbReference>
<reference evidence="1 2" key="1">
    <citation type="submission" date="2018-04" db="EMBL/GenBank/DDBJ databases">
        <title>Whole genome sequencing of Morganella morganii AR_0133.</title>
        <authorList>
            <person name="Conlan S."/>
            <person name="Thomas P.J."/>
            <person name="Mullikin J."/>
            <person name="Frank K.M."/>
            <person name="Segre J.A."/>
        </authorList>
    </citation>
    <scope>NUCLEOTIDE SEQUENCE [LARGE SCALE GENOMIC DNA]</scope>
    <source>
        <strain evidence="1 2">AR_0133</strain>
    </source>
</reference>
<gene>
    <name evidence="1" type="ORF">AM380_12680</name>
</gene>